<proteinExistence type="predicted"/>
<dbReference type="AlphaFoldDB" id="A0AAV2E468"/>
<accession>A0AAV2E468</accession>
<sequence>MLWDAAGIRGLAARLDESNFVILLRRMLEHEPSPERVCTIVAVLWRIWKARNWVVFELKQVHFAMLRQQLTFQIQEWLQGGVLVRVDPVSSCQDVVGEEYVESGLTCSFDGAVCGQSHAAFGIVIRDASRAVVLARGGHLDGAFDLSLVELIALHEAIYWCVIQG</sequence>
<dbReference type="EMBL" id="OZ034817">
    <property type="protein sequence ID" value="CAL1380619.1"/>
    <property type="molecule type" value="Genomic_DNA"/>
</dbReference>
<reference evidence="1 2" key="1">
    <citation type="submission" date="2024-04" db="EMBL/GenBank/DDBJ databases">
        <authorList>
            <person name="Fracassetti M."/>
        </authorList>
    </citation>
    <scope>NUCLEOTIDE SEQUENCE [LARGE SCALE GENOMIC DNA]</scope>
</reference>
<protein>
    <recommendedName>
        <fullName evidence="3">RNase H type-1 domain-containing protein</fullName>
    </recommendedName>
</protein>
<dbReference type="Proteomes" id="UP001497516">
    <property type="component" value="Chromosome 4"/>
</dbReference>
<name>A0AAV2E468_9ROSI</name>
<organism evidence="1 2">
    <name type="scientific">Linum trigynum</name>
    <dbReference type="NCBI Taxonomy" id="586398"/>
    <lineage>
        <taxon>Eukaryota</taxon>
        <taxon>Viridiplantae</taxon>
        <taxon>Streptophyta</taxon>
        <taxon>Embryophyta</taxon>
        <taxon>Tracheophyta</taxon>
        <taxon>Spermatophyta</taxon>
        <taxon>Magnoliopsida</taxon>
        <taxon>eudicotyledons</taxon>
        <taxon>Gunneridae</taxon>
        <taxon>Pentapetalae</taxon>
        <taxon>rosids</taxon>
        <taxon>fabids</taxon>
        <taxon>Malpighiales</taxon>
        <taxon>Linaceae</taxon>
        <taxon>Linum</taxon>
    </lineage>
</organism>
<evidence type="ECO:0000313" key="1">
    <source>
        <dbReference type="EMBL" id="CAL1380619.1"/>
    </source>
</evidence>
<keyword evidence="2" id="KW-1185">Reference proteome</keyword>
<gene>
    <name evidence="1" type="ORF">LTRI10_LOCUS22050</name>
</gene>
<evidence type="ECO:0000313" key="2">
    <source>
        <dbReference type="Proteomes" id="UP001497516"/>
    </source>
</evidence>
<evidence type="ECO:0008006" key="3">
    <source>
        <dbReference type="Google" id="ProtNLM"/>
    </source>
</evidence>